<evidence type="ECO:0000256" key="1">
    <source>
        <dbReference type="ARBA" id="ARBA00004141"/>
    </source>
</evidence>
<keyword evidence="3 5" id="KW-1133">Transmembrane helix</keyword>
<evidence type="ECO:0000256" key="4">
    <source>
        <dbReference type="ARBA" id="ARBA00023136"/>
    </source>
</evidence>
<dbReference type="InterPro" id="IPR003439">
    <property type="entry name" value="ABC_transporter-like_ATP-bd"/>
</dbReference>
<dbReference type="SUPFAM" id="SSF90123">
    <property type="entry name" value="ABC transporter transmembrane region"/>
    <property type="match status" value="1"/>
</dbReference>
<evidence type="ECO:0000313" key="7">
    <source>
        <dbReference type="EMBL" id="KAF0704523.1"/>
    </source>
</evidence>
<keyword evidence="4 5" id="KW-0472">Membrane</keyword>
<dbReference type="OrthoDB" id="6500128at2759"/>
<feature type="domain" description="ABC transmembrane type-1" evidence="6">
    <location>
        <begin position="1"/>
        <end position="189"/>
    </location>
</feature>
<dbReference type="PANTHER" id="PTHR24221:SF620">
    <property type="entry name" value="ABC TRANSMEMBRANE TYPE-1 DOMAIN-CONTAINING PROTEIN"/>
    <property type="match status" value="1"/>
</dbReference>
<dbReference type="InterPro" id="IPR011527">
    <property type="entry name" value="ABC1_TM_dom"/>
</dbReference>
<evidence type="ECO:0000256" key="5">
    <source>
        <dbReference type="SAM" id="Phobius"/>
    </source>
</evidence>
<dbReference type="Gene3D" id="1.20.1560.10">
    <property type="entry name" value="ABC transporter type 1, transmembrane domain"/>
    <property type="match status" value="1"/>
</dbReference>
<comment type="subcellular location">
    <subcellularLocation>
        <location evidence="1">Membrane</location>
        <topology evidence="1">Multi-pass membrane protein</topology>
    </subcellularLocation>
</comment>
<sequence length="345" mass="37564">LNNLFQSDIARVNSLWQAVFWVCRINLMQPVVSVLAGFAFLIYFEPSVGMVCLGFAAMIVSSGPQGHASKKSKDFGSKNAYVSAEFQNAISCQKVVRAYAIQGQLLAKFDKTTVTLKKSQFLKDFWAGVVQIYVDSTMFFFVAVMTAALATKVYRADITAGDFFSAVTLMSRISTPVTVLGGFMRVAIGNASSLQRLDEIVKDDGTTVDPNEEDKHLPAVPRMKQALRVDGLTFQYDVTSDLINLQDVSAIFPIGQYVCIVGPSGCGKSTLLGCLMQFYEPTDGVISIDNLDLLKFSRSSYLAQTAVVFQDGGILNGTILENIRFGNEKATDAECMEAAELAECG</sequence>
<dbReference type="Pfam" id="PF00664">
    <property type="entry name" value="ABC_membrane"/>
    <property type="match status" value="1"/>
</dbReference>
<dbReference type="InterPro" id="IPR039421">
    <property type="entry name" value="Type_1_exporter"/>
</dbReference>
<reference evidence="7" key="1">
    <citation type="submission" date="2019-06" db="EMBL/GenBank/DDBJ databases">
        <title>Genomics analysis of Aphanomyces spp. identifies a new class of oomycete effector associated with host adaptation.</title>
        <authorList>
            <person name="Gaulin E."/>
        </authorList>
    </citation>
    <scope>NUCLEOTIDE SEQUENCE</scope>
    <source>
        <strain evidence="7">CBS 578.67</strain>
    </source>
</reference>
<dbReference type="InterPro" id="IPR027417">
    <property type="entry name" value="P-loop_NTPase"/>
</dbReference>
<dbReference type="GO" id="GO:0140359">
    <property type="term" value="F:ABC-type transporter activity"/>
    <property type="evidence" value="ECO:0007669"/>
    <property type="project" value="InterPro"/>
</dbReference>
<feature type="transmembrane region" description="Helical" evidence="5">
    <location>
        <begin position="34"/>
        <end position="60"/>
    </location>
</feature>
<keyword evidence="2 5" id="KW-0812">Transmembrane</keyword>
<dbReference type="EMBL" id="VJMH01003888">
    <property type="protein sequence ID" value="KAF0704523.1"/>
    <property type="molecule type" value="Genomic_DNA"/>
</dbReference>
<proteinExistence type="predicted"/>
<dbReference type="SUPFAM" id="SSF52540">
    <property type="entry name" value="P-loop containing nucleoside triphosphate hydrolases"/>
    <property type="match status" value="1"/>
</dbReference>
<dbReference type="Gene3D" id="3.40.50.300">
    <property type="entry name" value="P-loop containing nucleotide triphosphate hydrolases"/>
    <property type="match status" value="1"/>
</dbReference>
<dbReference type="GO" id="GO:0016887">
    <property type="term" value="F:ATP hydrolysis activity"/>
    <property type="evidence" value="ECO:0007669"/>
    <property type="project" value="InterPro"/>
</dbReference>
<feature type="non-terminal residue" evidence="7">
    <location>
        <position position="345"/>
    </location>
</feature>
<dbReference type="AlphaFoldDB" id="A0A6A4Z4A1"/>
<dbReference type="GO" id="GO:0005524">
    <property type="term" value="F:ATP binding"/>
    <property type="evidence" value="ECO:0007669"/>
    <property type="project" value="InterPro"/>
</dbReference>
<protein>
    <recommendedName>
        <fullName evidence="6">ABC transmembrane type-1 domain-containing protein</fullName>
    </recommendedName>
</protein>
<dbReference type="PANTHER" id="PTHR24221">
    <property type="entry name" value="ATP-BINDING CASSETTE SUB-FAMILY B"/>
    <property type="match status" value="1"/>
</dbReference>
<evidence type="ECO:0000259" key="6">
    <source>
        <dbReference type="PROSITE" id="PS50929"/>
    </source>
</evidence>
<dbReference type="InterPro" id="IPR036640">
    <property type="entry name" value="ABC1_TM_sf"/>
</dbReference>
<dbReference type="GO" id="GO:0016020">
    <property type="term" value="C:membrane"/>
    <property type="evidence" value="ECO:0007669"/>
    <property type="project" value="UniProtKB-SubCell"/>
</dbReference>
<dbReference type="Pfam" id="PF00005">
    <property type="entry name" value="ABC_tran"/>
    <property type="match status" value="1"/>
</dbReference>
<name>A0A6A4Z4A1_9STRA</name>
<comment type="caution">
    <text evidence="7">The sequence shown here is derived from an EMBL/GenBank/DDBJ whole genome shotgun (WGS) entry which is preliminary data.</text>
</comment>
<gene>
    <name evidence="7" type="ORF">As57867_007312</name>
</gene>
<dbReference type="PROSITE" id="PS50929">
    <property type="entry name" value="ABC_TM1F"/>
    <property type="match status" value="1"/>
</dbReference>
<evidence type="ECO:0000256" key="3">
    <source>
        <dbReference type="ARBA" id="ARBA00022989"/>
    </source>
</evidence>
<feature type="non-terminal residue" evidence="7">
    <location>
        <position position="1"/>
    </location>
</feature>
<organism evidence="7">
    <name type="scientific">Aphanomyces stellatus</name>
    <dbReference type="NCBI Taxonomy" id="120398"/>
    <lineage>
        <taxon>Eukaryota</taxon>
        <taxon>Sar</taxon>
        <taxon>Stramenopiles</taxon>
        <taxon>Oomycota</taxon>
        <taxon>Saprolegniomycetes</taxon>
        <taxon>Saprolegniales</taxon>
        <taxon>Verrucalvaceae</taxon>
        <taxon>Aphanomyces</taxon>
    </lineage>
</organism>
<accession>A0A6A4Z4A1</accession>
<feature type="transmembrane region" description="Helical" evidence="5">
    <location>
        <begin position="125"/>
        <end position="151"/>
    </location>
</feature>
<evidence type="ECO:0000256" key="2">
    <source>
        <dbReference type="ARBA" id="ARBA00022692"/>
    </source>
</evidence>